<comment type="caution">
    <text evidence="6">The sequence shown here is derived from an EMBL/GenBank/DDBJ whole genome shotgun (WGS) entry which is preliminary data.</text>
</comment>
<dbReference type="InterPro" id="IPR050109">
    <property type="entry name" value="HTH-type_TetR-like_transc_reg"/>
</dbReference>
<dbReference type="InterPro" id="IPR009057">
    <property type="entry name" value="Homeodomain-like_sf"/>
</dbReference>
<feature type="DNA-binding region" description="H-T-H motif" evidence="4">
    <location>
        <begin position="43"/>
        <end position="62"/>
    </location>
</feature>
<dbReference type="Pfam" id="PF00440">
    <property type="entry name" value="TetR_N"/>
    <property type="match status" value="1"/>
</dbReference>
<dbReference type="Proteomes" id="UP000037020">
    <property type="component" value="Unassembled WGS sequence"/>
</dbReference>
<reference evidence="6 7" key="1">
    <citation type="submission" date="2015-07" db="EMBL/GenBank/DDBJ databases">
        <authorList>
            <person name="Ju K.-S."/>
            <person name="Doroghazi J.R."/>
            <person name="Metcalf W.W."/>
        </authorList>
    </citation>
    <scope>NUCLEOTIDE SEQUENCE [LARGE SCALE GENOMIC DNA]</scope>
    <source>
        <strain evidence="6 7">NRRL B-3589</strain>
    </source>
</reference>
<dbReference type="PRINTS" id="PR00455">
    <property type="entry name" value="HTHTETR"/>
</dbReference>
<dbReference type="Gene3D" id="1.10.357.10">
    <property type="entry name" value="Tetracycline Repressor, domain 2"/>
    <property type="match status" value="1"/>
</dbReference>
<evidence type="ECO:0000259" key="5">
    <source>
        <dbReference type="PROSITE" id="PS50977"/>
    </source>
</evidence>
<dbReference type="SUPFAM" id="SSF48498">
    <property type="entry name" value="Tetracyclin repressor-like, C-terminal domain"/>
    <property type="match status" value="1"/>
</dbReference>
<dbReference type="SUPFAM" id="SSF46689">
    <property type="entry name" value="Homeodomain-like"/>
    <property type="match status" value="1"/>
</dbReference>
<evidence type="ECO:0000256" key="3">
    <source>
        <dbReference type="ARBA" id="ARBA00023163"/>
    </source>
</evidence>
<feature type="domain" description="HTH tetR-type" evidence="5">
    <location>
        <begin position="21"/>
        <end position="80"/>
    </location>
</feature>
<dbReference type="PROSITE" id="PS01081">
    <property type="entry name" value="HTH_TETR_1"/>
    <property type="match status" value="1"/>
</dbReference>
<name>A0ABR5IXS7_9ACTN</name>
<evidence type="ECO:0000256" key="2">
    <source>
        <dbReference type="ARBA" id="ARBA00023125"/>
    </source>
</evidence>
<keyword evidence="3" id="KW-0804">Transcription</keyword>
<evidence type="ECO:0000256" key="4">
    <source>
        <dbReference type="PROSITE-ProRule" id="PRU00335"/>
    </source>
</evidence>
<dbReference type="InterPro" id="IPR001647">
    <property type="entry name" value="HTH_TetR"/>
</dbReference>
<proteinExistence type="predicted"/>
<sequence>MRKVTDELPHNRRPALRSDAQDNRARILAAARALFAADGLRVSMREVARHAGVGPATLYRRFPTKQALVDAAFANERRACHAIVDEGRAEAETDPWRGLCLVIEKVCEVNALNHGFTEAFLFAHPDSPEFIASRTYTVNAIAGLARRAKEAGRLRADFVLDDLLIMLMANQGIRAASPADRVAASRRFAALIIQAIQASGERSPLPPAPRLATAALLKNQKL</sequence>
<gene>
    <name evidence="6" type="ORF">ADK38_33885</name>
</gene>
<dbReference type="InterPro" id="IPR023772">
    <property type="entry name" value="DNA-bd_HTH_TetR-type_CS"/>
</dbReference>
<accession>A0ABR5IXS7</accession>
<dbReference type="PANTHER" id="PTHR30055">
    <property type="entry name" value="HTH-TYPE TRANSCRIPTIONAL REGULATOR RUTR"/>
    <property type="match status" value="1"/>
</dbReference>
<dbReference type="PROSITE" id="PS50977">
    <property type="entry name" value="HTH_TETR_2"/>
    <property type="match status" value="1"/>
</dbReference>
<dbReference type="EMBL" id="LGUT01003112">
    <property type="protein sequence ID" value="KOG85933.1"/>
    <property type="molecule type" value="Genomic_DNA"/>
</dbReference>
<keyword evidence="2 4" id="KW-0238">DNA-binding</keyword>
<dbReference type="PANTHER" id="PTHR30055:SF234">
    <property type="entry name" value="HTH-TYPE TRANSCRIPTIONAL REGULATOR BETI"/>
    <property type="match status" value="1"/>
</dbReference>
<evidence type="ECO:0000313" key="6">
    <source>
        <dbReference type="EMBL" id="KOG85933.1"/>
    </source>
</evidence>
<keyword evidence="7" id="KW-1185">Reference proteome</keyword>
<keyword evidence="1" id="KW-0805">Transcription regulation</keyword>
<evidence type="ECO:0000313" key="7">
    <source>
        <dbReference type="Proteomes" id="UP000037020"/>
    </source>
</evidence>
<dbReference type="InterPro" id="IPR036271">
    <property type="entry name" value="Tet_transcr_reg_TetR-rel_C_sf"/>
</dbReference>
<organism evidence="6 7">
    <name type="scientific">Streptomyces varsoviensis</name>
    <dbReference type="NCBI Taxonomy" id="67373"/>
    <lineage>
        <taxon>Bacteria</taxon>
        <taxon>Bacillati</taxon>
        <taxon>Actinomycetota</taxon>
        <taxon>Actinomycetes</taxon>
        <taxon>Kitasatosporales</taxon>
        <taxon>Streptomycetaceae</taxon>
        <taxon>Streptomyces</taxon>
    </lineage>
</organism>
<protein>
    <submittedName>
        <fullName evidence="6">TetR family transcriptional regulator</fullName>
    </submittedName>
</protein>
<evidence type="ECO:0000256" key="1">
    <source>
        <dbReference type="ARBA" id="ARBA00023015"/>
    </source>
</evidence>